<feature type="signal peptide" evidence="1">
    <location>
        <begin position="1"/>
        <end position="22"/>
    </location>
</feature>
<comment type="caution">
    <text evidence="2">The sequence shown here is derived from an EMBL/GenBank/DDBJ whole genome shotgun (WGS) entry which is preliminary data.</text>
</comment>
<gene>
    <name evidence="2" type="ORF">HHX25_12270</name>
</gene>
<protein>
    <submittedName>
        <fullName evidence="2">Uncharacterized protein</fullName>
    </submittedName>
</protein>
<evidence type="ECO:0000313" key="3">
    <source>
        <dbReference type="Proteomes" id="UP000746690"/>
    </source>
</evidence>
<dbReference type="EMBL" id="JABBHF010000006">
    <property type="protein sequence ID" value="NMH88285.1"/>
    <property type="molecule type" value="Genomic_DNA"/>
</dbReference>
<reference evidence="2 3" key="1">
    <citation type="submission" date="2020-04" db="EMBL/GenBank/DDBJ databases">
        <title>A Flavivirga sp. nov.</title>
        <authorList>
            <person name="Sun X."/>
        </authorList>
    </citation>
    <scope>NUCLEOTIDE SEQUENCE [LARGE SCALE GENOMIC DNA]</scope>
    <source>
        <strain evidence="2 3">Y03</strain>
    </source>
</reference>
<organism evidence="2 3">
    <name type="scientific">Flavivirga algicola</name>
    <dbReference type="NCBI Taxonomy" id="2729136"/>
    <lineage>
        <taxon>Bacteria</taxon>
        <taxon>Pseudomonadati</taxon>
        <taxon>Bacteroidota</taxon>
        <taxon>Flavobacteriia</taxon>
        <taxon>Flavobacteriales</taxon>
        <taxon>Flavobacteriaceae</taxon>
        <taxon>Flavivirga</taxon>
    </lineage>
</organism>
<name>A0ABX1S146_9FLAO</name>
<keyword evidence="1" id="KW-0732">Signal</keyword>
<proteinExistence type="predicted"/>
<dbReference type="RefSeq" id="WP_169673756.1">
    <property type="nucleotide sequence ID" value="NZ_JABBHF010000006.1"/>
</dbReference>
<feature type="chain" id="PRO_5047268930" evidence="1">
    <location>
        <begin position="23"/>
        <end position="115"/>
    </location>
</feature>
<accession>A0ABX1S146</accession>
<evidence type="ECO:0000256" key="1">
    <source>
        <dbReference type="SAM" id="SignalP"/>
    </source>
</evidence>
<sequence>MNLQKTILSLLFFVITSSAVFAQSDVDAKVNDLIQQDNVMLTGKDKSLKLSKTQEAQAKELYKALVLFQAETSKSKKKKDTYKKELRAKRGETLDAIKSLLTSKQLAAYDAYGAK</sequence>
<keyword evidence="3" id="KW-1185">Reference proteome</keyword>
<evidence type="ECO:0000313" key="2">
    <source>
        <dbReference type="EMBL" id="NMH88285.1"/>
    </source>
</evidence>
<dbReference type="Proteomes" id="UP000746690">
    <property type="component" value="Unassembled WGS sequence"/>
</dbReference>